<dbReference type="PANTHER" id="PTHR21294">
    <property type="entry name" value="ELECTRON TRANSFER FLAVOPROTEIN BETA-SUBUNIT"/>
    <property type="match status" value="1"/>
</dbReference>
<protein>
    <recommendedName>
        <fullName evidence="1">Electron transfer flavoprotein small subunit</fullName>
    </recommendedName>
</protein>
<accession>A0A1M6QE50</accession>
<dbReference type="SMART" id="SM00893">
    <property type="entry name" value="ETF"/>
    <property type="match status" value="1"/>
</dbReference>
<dbReference type="PANTHER" id="PTHR21294:SF17">
    <property type="entry name" value="PROTEIN FIXA"/>
    <property type="match status" value="1"/>
</dbReference>
<evidence type="ECO:0000313" key="3">
    <source>
        <dbReference type="EMBL" id="SHK18522.1"/>
    </source>
</evidence>
<organism evidence="3 4">
    <name type="scientific">Paramaledivibacter caminithermalis (strain DSM 15212 / CIP 107654 / DViRD3)</name>
    <name type="common">Clostridium caminithermale</name>
    <dbReference type="NCBI Taxonomy" id="1121301"/>
    <lineage>
        <taxon>Bacteria</taxon>
        <taxon>Bacillati</taxon>
        <taxon>Bacillota</taxon>
        <taxon>Clostridia</taxon>
        <taxon>Peptostreptococcales</taxon>
        <taxon>Caminicellaceae</taxon>
        <taxon>Paramaledivibacter</taxon>
    </lineage>
</organism>
<dbReference type="SUPFAM" id="SSF52402">
    <property type="entry name" value="Adenine nucleotide alpha hydrolases-like"/>
    <property type="match status" value="1"/>
</dbReference>
<dbReference type="CDD" id="cd01714">
    <property type="entry name" value="ETF_beta"/>
    <property type="match status" value="1"/>
</dbReference>
<reference evidence="3 4" key="1">
    <citation type="submission" date="2016-11" db="EMBL/GenBank/DDBJ databases">
        <authorList>
            <person name="Jaros S."/>
            <person name="Januszkiewicz K."/>
            <person name="Wedrychowicz H."/>
        </authorList>
    </citation>
    <scope>NUCLEOTIDE SEQUENCE [LARGE SCALE GENOMIC DNA]</scope>
    <source>
        <strain evidence="3 4">DSM 15212</strain>
    </source>
</reference>
<feature type="domain" description="Electron transfer flavoprotein alpha/beta-subunit N-terminal" evidence="2">
    <location>
        <begin position="22"/>
        <end position="213"/>
    </location>
</feature>
<dbReference type="RefSeq" id="WP_073150641.1">
    <property type="nucleotide sequence ID" value="NZ_FRAG01000033.1"/>
</dbReference>
<dbReference type="InterPro" id="IPR014729">
    <property type="entry name" value="Rossmann-like_a/b/a_fold"/>
</dbReference>
<keyword evidence="4" id="KW-1185">Reference proteome</keyword>
<dbReference type="EMBL" id="FRAG01000033">
    <property type="protein sequence ID" value="SHK18522.1"/>
    <property type="molecule type" value="Genomic_DNA"/>
</dbReference>
<dbReference type="AlphaFoldDB" id="A0A1M6QE50"/>
<evidence type="ECO:0000256" key="1">
    <source>
        <dbReference type="ARBA" id="ARBA00042002"/>
    </source>
</evidence>
<evidence type="ECO:0000259" key="2">
    <source>
        <dbReference type="SMART" id="SM00893"/>
    </source>
</evidence>
<evidence type="ECO:0000313" key="4">
    <source>
        <dbReference type="Proteomes" id="UP000184465"/>
    </source>
</evidence>
<dbReference type="GO" id="GO:0009055">
    <property type="term" value="F:electron transfer activity"/>
    <property type="evidence" value="ECO:0007669"/>
    <property type="project" value="InterPro"/>
</dbReference>
<proteinExistence type="predicted"/>
<dbReference type="STRING" id="1121301.SAMN02745912_02547"/>
<dbReference type="InterPro" id="IPR014730">
    <property type="entry name" value="ETF_a/b_N"/>
</dbReference>
<dbReference type="PIRSF" id="PIRSF000090">
    <property type="entry name" value="Beta-ETF"/>
    <property type="match status" value="1"/>
</dbReference>
<dbReference type="InterPro" id="IPR033948">
    <property type="entry name" value="ETF_beta_N"/>
</dbReference>
<dbReference type="Gene3D" id="3.40.50.620">
    <property type="entry name" value="HUPs"/>
    <property type="match status" value="1"/>
</dbReference>
<gene>
    <name evidence="3" type="ORF">SAMN02745912_02547</name>
</gene>
<name>A0A1M6QE50_PARC5</name>
<dbReference type="OrthoDB" id="9804960at2"/>
<dbReference type="InterPro" id="IPR012255">
    <property type="entry name" value="ETF_b"/>
</dbReference>
<dbReference type="Pfam" id="PF01012">
    <property type="entry name" value="ETF"/>
    <property type="match status" value="1"/>
</dbReference>
<dbReference type="Proteomes" id="UP000184465">
    <property type="component" value="Unassembled WGS sequence"/>
</dbReference>
<sequence>MNIVVLLKQVPDMEKVKFDSERGVVDRKSAGTEINPFDLNALEAAVQISEKLQSQVISMTMGPPSAEEALKESIARGANDGILLTDRAFGGADTKATAVTLANAVKKLSSYDLIICGEKSVDGDTGQVGAEVAEFLDIPHVYYVDEVRKIEEDYITVVSNICGGRYIKRVKFPALISVTKDINTPRLPSLRNKMMARKAEIKKWSIDDLKEYLNPEEVGLKGSPTRVKRIEVPPEIKRQGKVCRNNISSFVDEIFKALKENKILEG</sequence>